<protein>
    <submittedName>
        <fullName evidence="2 3">Glycosyltransferase</fullName>
        <ecNumber evidence="2">2.4.-.-</ecNumber>
    </submittedName>
</protein>
<keyword evidence="4" id="KW-1185">Reference proteome</keyword>
<dbReference type="PANTHER" id="PTHR43179">
    <property type="entry name" value="RHAMNOSYLTRANSFERASE WBBL"/>
    <property type="match status" value="1"/>
</dbReference>
<accession>A0ABD5B104</accession>
<dbReference type="PANTHER" id="PTHR43179:SF7">
    <property type="entry name" value="RHAMNOSYLTRANSFERASE WBBL"/>
    <property type="match status" value="1"/>
</dbReference>
<reference evidence="3 4" key="1">
    <citation type="submission" date="2019-07" db="EMBL/GenBank/DDBJ databases">
        <title>Genomic Encyclopedia of Archaeal and Bacterial Type Strains, Phase II (KMG-II): from individual species to whole genera.</title>
        <authorList>
            <person name="Goeker M."/>
        </authorList>
    </citation>
    <scope>NUCLEOTIDE SEQUENCE [LARGE SCALE GENOMIC DNA]</scope>
    <source>
        <strain evidence="3 4">DSM 14571</strain>
    </source>
</reference>
<dbReference type="Proteomes" id="UP000324513">
    <property type="component" value="Unassembled WGS sequence"/>
</dbReference>
<keyword evidence="2" id="KW-0808">Transferase</keyword>
<dbReference type="Pfam" id="PF13692">
    <property type="entry name" value="Glyco_trans_1_4"/>
    <property type="match status" value="1"/>
</dbReference>
<dbReference type="Gene3D" id="3.90.550.10">
    <property type="entry name" value="Spore Coat Polysaccharide Biosynthesis Protein SpsA, Chain A"/>
    <property type="match status" value="1"/>
</dbReference>
<evidence type="ECO:0000313" key="3">
    <source>
        <dbReference type="EMBL" id="TYO90267.1"/>
    </source>
</evidence>
<dbReference type="CDD" id="cd03801">
    <property type="entry name" value="GT4_PimA-like"/>
    <property type="match status" value="1"/>
</dbReference>
<name>A0ABD5B104_ELIMR</name>
<comment type="caution">
    <text evidence="2">The sequence shown here is derived from an EMBL/GenBank/DDBJ whole genome shotgun (WGS) entry which is preliminary data.</text>
</comment>
<dbReference type="Gene3D" id="3.40.50.2000">
    <property type="entry name" value="Glycogen Phosphorylase B"/>
    <property type="match status" value="2"/>
</dbReference>
<dbReference type="InterPro" id="IPR029044">
    <property type="entry name" value="Nucleotide-diphossugar_trans"/>
</dbReference>
<dbReference type="EMBL" id="VNHK01000008">
    <property type="protein sequence ID" value="TYO90267.1"/>
    <property type="molecule type" value="Genomic_DNA"/>
</dbReference>
<dbReference type="AlphaFoldDB" id="A0ABD5B104"/>
<dbReference type="InterPro" id="IPR001173">
    <property type="entry name" value="Glyco_trans_2-like"/>
</dbReference>
<reference evidence="2 5" key="2">
    <citation type="submission" date="2023-06" db="EMBL/GenBank/DDBJ databases">
        <title>Nosocomial Elizabethkingia miricola genome.</title>
        <authorList>
            <person name="Morgado S."/>
            <person name="Fonseca E."/>
            <person name="Freitas F."/>
            <person name="Vicente A.C."/>
        </authorList>
    </citation>
    <scope>NUCLEOTIDE SEQUENCE [LARGE SCALE GENOMIC DNA]</scope>
    <source>
        <strain evidence="2 5">EM15</strain>
    </source>
</reference>
<evidence type="ECO:0000313" key="5">
    <source>
        <dbReference type="Proteomes" id="UP001239265"/>
    </source>
</evidence>
<evidence type="ECO:0000313" key="4">
    <source>
        <dbReference type="Proteomes" id="UP000324513"/>
    </source>
</evidence>
<dbReference type="EMBL" id="JAUCQJ010000001">
    <property type="protein sequence ID" value="MDQ8747059.1"/>
    <property type="molecule type" value="Genomic_DNA"/>
</dbReference>
<dbReference type="SUPFAM" id="SSF53756">
    <property type="entry name" value="UDP-Glycosyltransferase/glycogen phosphorylase"/>
    <property type="match status" value="1"/>
</dbReference>
<feature type="domain" description="Glycosyltransferase 2-like" evidence="1">
    <location>
        <begin position="48"/>
        <end position="170"/>
    </location>
</feature>
<gene>
    <name evidence="3" type="ORF">LX74_02519</name>
    <name evidence="2" type="ORF">QT385_00270</name>
</gene>
<dbReference type="RefSeq" id="WP_065081053.1">
    <property type="nucleotide sequence ID" value="NZ_FLSS01000021.1"/>
</dbReference>
<proteinExistence type="predicted"/>
<organism evidence="2 5">
    <name type="scientific">Elizabethkingia miricola</name>
    <name type="common">Chryseobacterium miricola</name>
    <dbReference type="NCBI Taxonomy" id="172045"/>
    <lineage>
        <taxon>Bacteria</taxon>
        <taxon>Pseudomonadati</taxon>
        <taxon>Bacteroidota</taxon>
        <taxon>Flavobacteriia</taxon>
        <taxon>Flavobacteriales</taxon>
        <taxon>Weeksellaceae</taxon>
        <taxon>Elizabethkingia</taxon>
    </lineage>
</organism>
<dbReference type="GO" id="GO:0016757">
    <property type="term" value="F:glycosyltransferase activity"/>
    <property type="evidence" value="ECO:0007669"/>
    <property type="project" value="UniProtKB-KW"/>
</dbReference>
<dbReference type="Pfam" id="PF00535">
    <property type="entry name" value="Glycos_transf_2"/>
    <property type="match status" value="1"/>
</dbReference>
<evidence type="ECO:0000259" key="1">
    <source>
        <dbReference type="Pfam" id="PF00535"/>
    </source>
</evidence>
<dbReference type="SUPFAM" id="SSF53448">
    <property type="entry name" value="Nucleotide-diphospho-sugar transferases"/>
    <property type="match status" value="1"/>
</dbReference>
<dbReference type="EC" id="2.4.-.-" evidence="2"/>
<sequence>MSIKKLIRSYKKDLKLKKSYLEIKADLYTIDDLIKKIEFKEEADPKVTIIIPVHNQLRYTLNCLYSIMTAEDNVPLEILIINDKSTDNSLEVLSKIPGLKIFNNSENLGFLRCVNEGINEALGEFVYLLNNHTKVLNGYLSSLLNVFERHKDAGAVGSKLIYADGKLQGAGCLLFNNEVGVNRGASQSVHSPGFNFLRKVDYCSGSSLIFRKKDITGNLNLLDPDFSSAYYEETDLCMRFVENQKLTIYYQPQSEIIHYEDVSYQQKSENKQELLKKNHRFFWDRWGENITSEQFIVRGNKEYFNDNKGYSETVLVVEEYLPKYDQDSGANRFTEIIKILINKSCKVYLLVKNLNTESDATYIKFFEQMGVEVLRDFPTSRKKIIRVKKQIEGIMPLVDFIWIFRPEGFEYYEKEIKRMNSGAKVIYDTVDLHYLRFEREKDFFSKSAKQLKKENNVKFLERKALKDADAVIAISDIERKTIAGTGIPDERIFIVSNIHIIKENVFHEAFEDREGLVFIGGFNHKPNVDAVIYLYNEIMPLVWESNNDTKVYIIGGNVPGELQALHSDKFQILGYQKDIDDYFTKSKAFVAPLRYGAGVKGKIGQALEYKLPVISTTIGVEGMKLESDETAVVVDINDPVGFAKNILLLDKDKEKWNHLHNNSEKGLTYFSVQKQKDSIVKMFKYLTN</sequence>
<evidence type="ECO:0000313" key="2">
    <source>
        <dbReference type="EMBL" id="MDQ8747059.1"/>
    </source>
</evidence>
<keyword evidence="2" id="KW-0328">Glycosyltransferase</keyword>
<dbReference type="Proteomes" id="UP001239265">
    <property type="component" value="Unassembled WGS sequence"/>
</dbReference>